<dbReference type="EMBL" id="FXAG01000021">
    <property type="protein sequence ID" value="SMF44640.1"/>
    <property type="molecule type" value="Genomic_DNA"/>
</dbReference>
<dbReference type="Proteomes" id="UP000192920">
    <property type="component" value="Unassembled WGS sequence"/>
</dbReference>
<keyword evidence="1" id="KW-0732">Signal</keyword>
<name>A0A1Y6C5B4_9NEIS</name>
<feature type="signal peptide" evidence="1">
    <location>
        <begin position="1"/>
        <end position="21"/>
    </location>
</feature>
<gene>
    <name evidence="2" type="ORF">SAMN02745746_03326</name>
</gene>
<organism evidence="2 3">
    <name type="scientific">Pseudogulbenkiania subflava DSM 22618</name>
    <dbReference type="NCBI Taxonomy" id="1123014"/>
    <lineage>
        <taxon>Bacteria</taxon>
        <taxon>Pseudomonadati</taxon>
        <taxon>Pseudomonadota</taxon>
        <taxon>Betaproteobacteria</taxon>
        <taxon>Neisseriales</taxon>
        <taxon>Chromobacteriaceae</taxon>
        <taxon>Pseudogulbenkiania</taxon>
    </lineage>
</organism>
<evidence type="ECO:0000256" key="1">
    <source>
        <dbReference type="SAM" id="SignalP"/>
    </source>
</evidence>
<evidence type="ECO:0000313" key="3">
    <source>
        <dbReference type="Proteomes" id="UP000192920"/>
    </source>
</evidence>
<dbReference type="RefSeq" id="WP_159453050.1">
    <property type="nucleotide sequence ID" value="NZ_FXAG01000021.1"/>
</dbReference>
<accession>A0A1Y6C5B4</accession>
<keyword evidence="3" id="KW-1185">Reference proteome</keyword>
<protein>
    <submittedName>
        <fullName evidence="2">Uncharacterized protein</fullName>
    </submittedName>
</protein>
<proteinExistence type="predicted"/>
<evidence type="ECO:0000313" key="2">
    <source>
        <dbReference type="EMBL" id="SMF44640.1"/>
    </source>
</evidence>
<dbReference type="AlphaFoldDB" id="A0A1Y6C5B4"/>
<sequence>MKAVRWLMAVFLAANLLAAGAGITNDLVGTGPVSKCLARFAVFVACTARVFAVFAA</sequence>
<reference evidence="3" key="1">
    <citation type="submission" date="2017-04" db="EMBL/GenBank/DDBJ databases">
        <authorList>
            <person name="Varghese N."/>
            <person name="Submissions S."/>
        </authorList>
    </citation>
    <scope>NUCLEOTIDE SEQUENCE [LARGE SCALE GENOMIC DNA]</scope>
    <source>
        <strain evidence="3">DSM 22618</strain>
    </source>
</reference>
<feature type="chain" id="PRO_5012622060" evidence="1">
    <location>
        <begin position="22"/>
        <end position="56"/>
    </location>
</feature>
<dbReference type="STRING" id="1123014.SAMN02745746_03326"/>